<evidence type="ECO:0000256" key="2">
    <source>
        <dbReference type="SAM" id="Phobius"/>
    </source>
</evidence>
<evidence type="ECO:0000256" key="1">
    <source>
        <dbReference type="SAM" id="MobiDB-lite"/>
    </source>
</evidence>
<gene>
    <name evidence="4" type="ORF">MNKW57_17900</name>
</gene>
<accession>A0ABQ6LZI0</accession>
<feature type="domain" description="SPOR" evidence="3">
    <location>
        <begin position="106"/>
        <end position="185"/>
    </location>
</feature>
<dbReference type="Pfam" id="PF05036">
    <property type="entry name" value="SPOR"/>
    <property type="match status" value="1"/>
</dbReference>
<evidence type="ECO:0000259" key="3">
    <source>
        <dbReference type="PROSITE" id="PS51724"/>
    </source>
</evidence>
<sequence length="187" mass="20794">MAEENRIHDGRRQRLVGALVLAALAVIFLPSLFDREGGRYIDQTSRIPPAPEMAVVEIAEPQRPVGVAMPPQPEELFQPDEADAEPVTETVESSSPVSPEPILDASDMPNAWVVQVASYRKEGQARELRDRLMGDGFRAYTRLAKTGKGNMYRVFVGPKVDRQAAVQAKRELDQLLKIDSLVLRFKA</sequence>
<organism evidence="4 5">
    <name type="scientific">Biformimicrobium ophioploci</name>
    <dbReference type="NCBI Taxonomy" id="3036711"/>
    <lineage>
        <taxon>Bacteria</taxon>
        <taxon>Pseudomonadati</taxon>
        <taxon>Pseudomonadota</taxon>
        <taxon>Gammaproteobacteria</taxon>
        <taxon>Cellvibrionales</taxon>
        <taxon>Microbulbiferaceae</taxon>
        <taxon>Biformimicrobium</taxon>
    </lineage>
</organism>
<dbReference type="InterPro" id="IPR052521">
    <property type="entry name" value="Cell_div_SPOR-domain"/>
</dbReference>
<keyword evidence="2" id="KW-1133">Transmembrane helix</keyword>
<dbReference type="SUPFAM" id="SSF110997">
    <property type="entry name" value="Sporulation related repeat"/>
    <property type="match status" value="1"/>
</dbReference>
<feature type="region of interest" description="Disordered" evidence="1">
    <location>
        <begin position="81"/>
        <end position="104"/>
    </location>
</feature>
<dbReference type="PROSITE" id="PS51724">
    <property type="entry name" value="SPOR"/>
    <property type="match status" value="1"/>
</dbReference>
<dbReference type="PANTHER" id="PTHR38687:SF1">
    <property type="entry name" value="CELL DIVISION PROTEIN DEDD"/>
    <property type="match status" value="1"/>
</dbReference>
<dbReference type="Proteomes" id="UP001224392">
    <property type="component" value="Unassembled WGS sequence"/>
</dbReference>
<dbReference type="EMBL" id="BSYJ01000003">
    <property type="protein sequence ID" value="GMG87469.1"/>
    <property type="molecule type" value="Genomic_DNA"/>
</dbReference>
<name>A0ABQ6LZI0_9GAMM</name>
<evidence type="ECO:0000313" key="4">
    <source>
        <dbReference type="EMBL" id="GMG87469.1"/>
    </source>
</evidence>
<keyword evidence="2" id="KW-0812">Transmembrane</keyword>
<evidence type="ECO:0000313" key="5">
    <source>
        <dbReference type="Proteomes" id="UP001224392"/>
    </source>
</evidence>
<dbReference type="RefSeq" id="WP_285764093.1">
    <property type="nucleotide sequence ID" value="NZ_BSYJ01000003.1"/>
</dbReference>
<proteinExistence type="predicted"/>
<dbReference type="Gene3D" id="3.30.70.1070">
    <property type="entry name" value="Sporulation related repeat"/>
    <property type="match status" value="1"/>
</dbReference>
<feature type="transmembrane region" description="Helical" evidence="2">
    <location>
        <begin position="15"/>
        <end position="33"/>
    </location>
</feature>
<keyword evidence="2" id="KW-0472">Membrane</keyword>
<comment type="caution">
    <text evidence="4">The sequence shown here is derived from an EMBL/GenBank/DDBJ whole genome shotgun (WGS) entry which is preliminary data.</text>
</comment>
<dbReference type="InterPro" id="IPR007730">
    <property type="entry name" value="SPOR-like_dom"/>
</dbReference>
<feature type="compositionally biased region" description="Low complexity" evidence="1">
    <location>
        <begin position="87"/>
        <end position="101"/>
    </location>
</feature>
<protein>
    <submittedName>
        <fullName evidence="4">SPOR domain-containing protein</fullName>
    </submittedName>
</protein>
<dbReference type="InterPro" id="IPR036680">
    <property type="entry name" value="SPOR-like_sf"/>
</dbReference>
<dbReference type="PANTHER" id="PTHR38687">
    <property type="entry name" value="CELL DIVISION PROTEIN DEDD-RELATED"/>
    <property type="match status" value="1"/>
</dbReference>
<keyword evidence="5" id="KW-1185">Reference proteome</keyword>
<reference evidence="4 5" key="1">
    <citation type="submission" date="2023-04" db="EMBL/GenBank/DDBJ databases">
        <title>Marinobulbifer ophiurae gen. nov., sp. Nov., isolate from tissue of brittle star Ophioplocus japonicus.</title>
        <authorList>
            <person name="Kawano K."/>
            <person name="Sawayama S."/>
            <person name="Nakagawa S."/>
        </authorList>
    </citation>
    <scope>NUCLEOTIDE SEQUENCE [LARGE SCALE GENOMIC DNA]</scope>
    <source>
        <strain evidence="4 5">NKW57</strain>
    </source>
</reference>